<dbReference type="EMBL" id="JBAMIC010002382">
    <property type="protein sequence ID" value="KAK7089263.1"/>
    <property type="molecule type" value="Genomic_DNA"/>
</dbReference>
<dbReference type="AlphaFoldDB" id="A0AAN9ALN8"/>
<gene>
    <name evidence="7" type="ORF">V1264_024380</name>
</gene>
<feature type="transmembrane region" description="Helical" evidence="6">
    <location>
        <begin position="313"/>
        <end position="338"/>
    </location>
</feature>
<comment type="subcellular location">
    <subcellularLocation>
        <location evidence="1">Membrane</location>
        <topology evidence="1">Multi-pass membrane protein</topology>
    </subcellularLocation>
</comment>
<feature type="region of interest" description="Disordered" evidence="5">
    <location>
        <begin position="1"/>
        <end position="132"/>
    </location>
</feature>
<dbReference type="Gene3D" id="1.20.1250.20">
    <property type="entry name" value="MFS general substrate transporter like domains"/>
    <property type="match status" value="1"/>
</dbReference>
<feature type="transmembrane region" description="Helical" evidence="6">
    <location>
        <begin position="276"/>
        <end position="301"/>
    </location>
</feature>
<dbReference type="Proteomes" id="UP001374579">
    <property type="component" value="Unassembled WGS sequence"/>
</dbReference>
<dbReference type="SUPFAM" id="SSF103473">
    <property type="entry name" value="MFS general substrate transporter"/>
    <property type="match status" value="1"/>
</dbReference>
<dbReference type="InterPro" id="IPR036259">
    <property type="entry name" value="MFS_trans_sf"/>
</dbReference>
<evidence type="ECO:0000256" key="3">
    <source>
        <dbReference type="ARBA" id="ARBA00022989"/>
    </source>
</evidence>
<keyword evidence="2 6" id="KW-0812">Transmembrane</keyword>
<dbReference type="PANTHER" id="PTHR23507">
    <property type="entry name" value="ZGC:174356"/>
    <property type="match status" value="1"/>
</dbReference>
<feature type="transmembrane region" description="Helical" evidence="6">
    <location>
        <begin position="248"/>
        <end position="270"/>
    </location>
</feature>
<feature type="compositionally biased region" description="Polar residues" evidence="5">
    <location>
        <begin position="48"/>
        <end position="96"/>
    </location>
</feature>
<keyword evidence="8" id="KW-1185">Reference proteome</keyword>
<proteinExistence type="predicted"/>
<protein>
    <recommendedName>
        <fullName evidence="9">Major facilitator superfamily (MFS) profile domain-containing protein</fullName>
    </recommendedName>
</protein>
<comment type="caution">
    <text evidence="7">The sequence shown here is derived from an EMBL/GenBank/DDBJ whole genome shotgun (WGS) entry which is preliminary data.</text>
</comment>
<keyword evidence="4 6" id="KW-0472">Membrane</keyword>
<evidence type="ECO:0000313" key="7">
    <source>
        <dbReference type="EMBL" id="KAK7089263.1"/>
    </source>
</evidence>
<sequence>MADGRAMSPADPQGYLDTDYLLGPPSRGNSLSRSPPPSYGSVVEQTDHSTVPKTANTSSCYNTVGNFPSDSHSGEVQTQSGSAGTAGNFPPSSGAQPTAERPSSLIQKHTSWSSPLSSTSPPSEHAPDVSNPQGFGLPDHLVFRARLLSALVLTVYMAAYIGASPLTSQYVYLRLMPDYVNDSSDSDNSTADLSPCTANASDPRVEAMAELQGAVAEMFLYFSLASTGPMILAAIVMGSYSDVIGRRFLFLVPTVGGLLKIIITAVIIKLELSLNYFYAVNVLEGFSGSFAGLLLATYAYTADLTAPAKSRTLAIAILEACLAIAGAGSDIGVGYLILVRDGLQNKH</sequence>
<dbReference type="PANTHER" id="PTHR23507:SF1">
    <property type="entry name" value="FI18259P1-RELATED"/>
    <property type="match status" value="1"/>
</dbReference>
<evidence type="ECO:0000256" key="4">
    <source>
        <dbReference type="ARBA" id="ARBA00023136"/>
    </source>
</evidence>
<name>A0AAN9ALN8_9CAEN</name>
<organism evidence="7 8">
    <name type="scientific">Littorina saxatilis</name>
    <dbReference type="NCBI Taxonomy" id="31220"/>
    <lineage>
        <taxon>Eukaryota</taxon>
        <taxon>Metazoa</taxon>
        <taxon>Spiralia</taxon>
        <taxon>Lophotrochozoa</taxon>
        <taxon>Mollusca</taxon>
        <taxon>Gastropoda</taxon>
        <taxon>Caenogastropoda</taxon>
        <taxon>Littorinimorpha</taxon>
        <taxon>Littorinoidea</taxon>
        <taxon>Littorinidae</taxon>
        <taxon>Littorina</taxon>
    </lineage>
</organism>
<evidence type="ECO:0000256" key="5">
    <source>
        <dbReference type="SAM" id="MobiDB-lite"/>
    </source>
</evidence>
<feature type="compositionally biased region" description="Low complexity" evidence="5">
    <location>
        <begin position="111"/>
        <end position="123"/>
    </location>
</feature>
<dbReference type="GO" id="GO:0022857">
    <property type="term" value="F:transmembrane transporter activity"/>
    <property type="evidence" value="ECO:0007669"/>
    <property type="project" value="TreeGrafter"/>
</dbReference>
<evidence type="ECO:0000256" key="1">
    <source>
        <dbReference type="ARBA" id="ARBA00004141"/>
    </source>
</evidence>
<keyword evidence="3 6" id="KW-1133">Transmembrane helix</keyword>
<evidence type="ECO:0000256" key="6">
    <source>
        <dbReference type="SAM" id="Phobius"/>
    </source>
</evidence>
<reference evidence="7 8" key="1">
    <citation type="submission" date="2024-02" db="EMBL/GenBank/DDBJ databases">
        <title>Chromosome-scale genome assembly of the rough periwinkle Littorina saxatilis.</title>
        <authorList>
            <person name="De Jode A."/>
            <person name="Faria R."/>
            <person name="Formenti G."/>
            <person name="Sims Y."/>
            <person name="Smith T.P."/>
            <person name="Tracey A."/>
            <person name="Wood J.M.D."/>
            <person name="Zagrodzka Z.B."/>
            <person name="Johannesson K."/>
            <person name="Butlin R.K."/>
            <person name="Leder E.H."/>
        </authorList>
    </citation>
    <scope>NUCLEOTIDE SEQUENCE [LARGE SCALE GENOMIC DNA]</scope>
    <source>
        <strain evidence="7">Snail1</strain>
        <tissue evidence="7">Muscle</tissue>
    </source>
</reference>
<evidence type="ECO:0000313" key="8">
    <source>
        <dbReference type="Proteomes" id="UP001374579"/>
    </source>
</evidence>
<dbReference type="GO" id="GO:0016020">
    <property type="term" value="C:membrane"/>
    <property type="evidence" value="ECO:0007669"/>
    <property type="project" value="UniProtKB-SubCell"/>
</dbReference>
<accession>A0AAN9ALN8</accession>
<feature type="transmembrane region" description="Helical" evidence="6">
    <location>
        <begin position="218"/>
        <end position="236"/>
    </location>
</feature>
<evidence type="ECO:0000256" key="2">
    <source>
        <dbReference type="ARBA" id="ARBA00022692"/>
    </source>
</evidence>
<feature type="transmembrane region" description="Helical" evidence="6">
    <location>
        <begin position="147"/>
        <end position="166"/>
    </location>
</feature>
<evidence type="ECO:0008006" key="9">
    <source>
        <dbReference type="Google" id="ProtNLM"/>
    </source>
</evidence>